<dbReference type="InterPro" id="IPR011008">
    <property type="entry name" value="Dimeric_a/b-barrel"/>
</dbReference>
<accession>A0A370IC10</accession>
<dbReference type="EMBL" id="QQBC01000002">
    <property type="protein sequence ID" value="RDI68272.1"/>
    <property type="molecule type" value="Genomic_DNA"/>
</dbReference>
<reference evidence="1 2" key="1">
    <citation type="submission" date="2018-07" db="EMBL/GenBank/DDBJ databases">
        <title>Genomic Encyclopedia of Type Strains, Phase IV (KMG-IV): sequencing the most valuable type-strain genomes for metagenomic binning, comparative biology and taxonomic classification.</title>
        <authorList>
            <person name="Goeker M."/>
        </authorList>
    </citation>
    <scope>NUCLEOTIDE SEQUENCE [LARGE SCALE GENOMIC DNA]</scope>
    <source>
        <strain evidence="1 2">DSM 44290</strain>
    </source>
</reference>
<gene>
    <name evidence="1" type="ORF">DFR76_102673</name>
</gene>
<name>A0A370IC10_9NOCA</name>
<dbReference type="Proteomes" id="UP000254869">
    <property type="component" value="Unassembled WGS sequence"/>
</dbReference>
<evidence type="ECO:0000313" key="2">
    <source>
        <dbReference type="Proteomes" id="UP000254869"/>
    </source>
</evidence>
<dbReference type="STRING" id="1210086.GCA_001613105_01249"/>
<protein>
    <submittedName>
        <fullName evidence="1">Uncharacterized protein</fullName>
    </submittedName>
</protein>
<evidence type="ECO:0000313" key="1">
    <source>
        <dbReference type="EMBL" id="RDI68272.1"/>
    </source>
</evidence>
<organism evidence="1 2">
    <name type="scientific">Nocardia pseudobrasiliensis</name>
    <dbReference type="NCBI Taxonomy" id="45979"/>
    <lineage>
        <taxon>Bacteria</taxon>
        <taxon>Bacillati</taxon>
        <taxon>Actinomycetota</taxon>
        <taxon>Actinomycetes</taxon>
        <taxon>Mycobacteriales</taxon>
        <taxon>Nocardiaceae</taxon>
        <taxon>Nocardia</taxon>
    </lineage>
</organism>
<comment type="caution">
    <text evidence="1">The sequence shown here is derived from an EMBL/GenBank/DDBJ whole genome shotgun (WGS) entry which is preliminary data.</text>
</comment>
<proteinExistence type="predicted"/>
<keyword evidence="2" id="KW-1185">Reference proteome</keyword>
<sequence length="197" mass="21970">MTAMSDSVIHTPAPIGRASRAVIRSLLVTIGLLIRHRIRLPRNNVGLRIGFANGTGARVFRETVIIDSVPRDPCVLLVEFELRAVRGRGHALFRRESLLNTLLFAGFPGLVSKLWLTDDEHGAYRGLYEWDGPASAEAYARALWRVLALVSVRGSIDYHVLPGLRRVDLFESAHRTDGHGEWWRPTEIGTTLNRGVS</sequence>
<dbReference type="SUPFAM" id="SSF54909">
    <property type="entry name" value="Dimeric alpha+beta barrel"/>
    <property type="match status" value="1"/>
</dbReference>
<dbReference type="Gene3D" id="3.30.70.100">
    <property type="match status" value="1"/>
</dbReference>
<dbReference type="AlphaFoldDB" id="A0A370IC10"/>